<gene>
    <name evidence="4" type="ORF">EYS08_19715</name>
</gene>
<keyword evidence="5" id="KW-1185">Reference proteome</keyword>
<evidence type="ECO:0000313" key="4">
    <source>
        <dbReference type="EMBL" id="TBO40321.1"/>
    </source>
</evidence>
<feature type="chain" id="PRO_5020701199" evidence="1">
    <location>
        <begin position="19"/>
        <end position="226"/>
    </location>
</feature>
<comment type="caution">
    <text evidence="4">The sequence shown here is derived from an EMBL/GenBank/DDBJ whole genome shotgun (WGS) entry which is preliminary data.</text>
</comment>
<dbReference type="PROSITE" id="PS51257">
    <property type="entry name" value="PROKAR_LIPOPROTEIN"/>
    <property type="match status" value="1"/>
</dbReference>
<feature type="signal peptide" evidence="1">
    <location>
        <begin position="1"/>
        <end position="18"/>
    </location>
</feature>
<feature type="domain" description="DUF3823" evidence="2">
    <location>
        <begin position="31"/>
        <end position="117"/>
    </location>
</feature>
<dbReference type="EMBL" id="SIXF01000025">
    <property type="protein sequence ID" value="TBO40321.1"/>
    <property type="molecule type" value="Genomic_DNA"/>
</dbReference>
<evidence type="ECO:0000259" key="2">
    <source>
        <dbReference type="Pfam" id="PF12866"/>
    </source>
</evidence>
<proteinExistence type="predicted"/>
<feature type="domain" description="DUF3823" evidence="3">
    <location>
        <begin position="120"/>
        <end position="222"/>
    </location>
</feature>
<dbReference type="OrthoDB" id="1433240at2"/>
<protein>
    <submittedName>
        <fullName evidence="4">DUF3823 domain-containing protein</fullName>
    </submittedName>
</protein>
<sequence>MKLKFLIIFTVAANMFLAGCGYDNFDAPELTLSGRVVYQGNTVSVRNNGPQLELWQDGFPLRSVINVFMNQDGTFSAKLFAGQYKLVRRADAPWLQQATDTIRVNLTANTNLDVPVTPYFTITGESFQKSGDNIIAKLVVNKVVQTANLEFVRLYLGKSILTDHVQYDVRVGANLSNVVLGQQIEIPSGALPDNLKSLDYVYARLGVKSTSAGEYYYTQVQKIALK</sequence>
<reference evidence="4 5" key="1">
    <citation type="submission" date="2019-02" db="EMBL/GenBank/DDBJ databases">
        <title>Pedobacter kyonggii whole genome sequence analysis.</title>
        <authorList>
            <person name="Dahal R.H."/>
        </authorList>
    </citation>
    <scope>NUCLEOTIDE SEQUENCE [LARGE SCALE GENOMIC DNA]</scope>
    <source>
        <strain evidence="4 5">K-4-11-1</strain>
    </source>
</reference>
<dbReference type="AlphaFoldDB" id="A0A4Q9H8S8"/>
<dbReference type="RefSeq" id="WP_131031722.1">
    <property type="nucleotide sequence ID" value="NZ_SIXF01000025.1"/>
</dbReference>
<dbReference type="Proteomes" id="UP000291819">
    <property type="component" value="Unassembled WGS sequence"/>
</dbReference>
<dbReference type="Gene3D" id="2.60.40.2060">
    <property type="match status" value="1"/>
</dbReference>
<dbReference type="Gene3D" id="2.60.40.1120">
    <property type="entry name" value="Carboxypeptidase-like, regulatory domain"/>
    <property type="match status" value="1"/>
</dbReference>
<evidence type="ECO:0000313" key="5">
    <source>
        <dbReference type="Proteomes" id="UP000291819"/>
    </source>
</evidence>
<dbReference type="InterPro" id="IPR024278">
    <property type="entry name" value="DUF3823_N"/>
</dbReference>
<evidence type="ECO:0000259" key="3">
    <source>
        <dbReference type="Pfam" id="PF18003"/>
    </source>
</evidence>
<organism evidence="4 5">
    <name type="scientific">Pedobacter kyonggii</name>
    <dbReference type="NCBI Taxonomy" id="1926871"/>
    <lineage>
        <taxon>Bacteria</taxon>
        <taxon>Pseudomonadati</taxon>
        <taxon>Bacteroidota</taxon>
        <taxon>Sphingobacteriia</taxon>
        <taxon>Sphingobacteriales</taxon>
        <taxon>Sphingobacteriaceae</taxon>
        <taxon>Pedobacter</taxon>
    </lineage>
</organism>
<keyword evidence="1" id="KW-0732">Signal</keyword>
<dbReference type="InterPro" id="IPR041186">
    <property type="entry name" value="DUF3823_C"/>
</dbReference>
<accession>A0A4Q9H8S8</accession>
<name>A0A4Q9H8S8_9SPHI</name>
<dbReference type="Pfam" id="PF18003">
    <property type="entry name" value="DUF3823_C"/>
    <property type="match status" value="1"/>
</dbReference>
<evidence type="ECO:0000256" key="1">
    <source>
        <dbReference type="SAM" id="SignalP"/>
    </source>
</evidence>
<dbReference type="Pfam" id="PF12866">
    <property type="entry name" value="DUF3823"/>
    <property type="match status" value="1"/>
</dbReference>